<reference evidence="2 3" key="1">
    <citation type="journal article" date="2021" name="Int. J. Syst. Evol. Microbiol.">
        <title>Amazonocrinis nigriterrae gen. nov., sp. nov., Atlanticothrix silvestris gen. nov., sp. nov. and Dendronalium phyllosphericum gen. nov., sp. nov., nostocacean cyanobacteria from Brazilian environments.</title>
        <authorList>
            <person name="Alvarenga D.O."/>
            <person name="Andreote A.P.D."/>
            <person name="Branco L.H.Z."/>
            <person name="Delbaje E."/>
            <person name="Cruz R.B."/>
            <person name="Varani A.M."/>
            <person name="Fiore M.F."/>
        </authorList>
    </citation>
    <scope>NUCLEOTIDE SEQUENCE [LARGE SCALE GENOMIC DNA]</scope>
    <source>
        <strain evidence="2 3">CENA369</strain>
    </source>
</reference>
<gene>
    <name evidence="2" type="ORF">I8752_19580</name>
</gene>
<dbReference type="AlphaFoldDB" id="A0A8J7I3N8"/>
<name>A0A8J7I3N8_9NOST</name>
<feature type="region of interest" description="Disordered" evidence="1">
    <location>
        <begin position="1"/>
        <end position="47"/>
    </location>
</feature>
<keyword evidence="3" id="KW-1185">Reference proteome</keyword>
<evidence type="ECO:0000256" key="1">
    <source>
        <dbReference type="SAM" id="MobiDB-lite"/>
    </source>
</evidence>
<organism evidence="2 3">
    <name type="scientific">Dendronalium phyllosphericum CENA369</name>
    <dbReference type="NCBI Taxonomy" id="1725256"/>
    <lineage>
        <taxon>Bacteria</taxon>
        <taxon>Bacillati</taxon>
        <taxon>Cyanobacteriota</taxon>
        <taxon>Cyanophyceae</taxon>
        <taxon>Nostocales</taxon>
        <taxon>Nostocaceae</taxon>
        <taxon>Dendronalium</taxon>
        <taxon>Dendronalium phyllosphericum</taxon>
    </lineage>
</organism>
<accession>A0A8J7I3N8</accession>
<sequence>MTAVATLREAAEASTSRAKPPNALPPLCRGTHPPFGFSSPPDARSDARSLLASPFGRRLANASLSLTLR</sequence>
<protein>
    <submittedName>
        <fullName evidence="2">Uncharacterized protein</fullName>
    </submittedName>
</protein>
<dbReference type="Proteomes" id="UP000662314">
    <property type="component" value="Unassembled WGS sequence"/>
</dbReference>
<evidence type="ECO:0000313" key="2">
    <source>
        <dbReference type="EMBL" id="MBH8575176.1"/>
    </source>
</evidence>
<dbReference type="RefSeq" id="WP_214433970.1">
    <property type="nucleotide sequence ID" value="NZ_CAWPUQ010000012.1"/>
</dbReference>
<dbReference type="EMBL" id="JAECZA010000109">
    <property type="protein sequence ID" value="MBH8575176.1"/>
    <property type="molecule type" value="Genomic_DNA"/>
</dbReference>
<evidence type="ECO:0000313" key="3">
    <source>
        <dbReference type="Proteomes" id="UP000662314"/>
    </source>
</evidence>
<proteinExistence type="predicted"/>
<comment type="caution">
    <text evidence="2">The sequence shown here is derived from an EMBL/GenBank/DDBJ whole genome shotgun (WGS) entry which is preliminary data.</text>
</comment>